<protein>
    <recommendedName>
        <fullName evidence="5">Integral membrane protein</fullName>
    </recommendedName>
</protein>
<reference evidence="3" key="1">
    <citation type="submission" date="2023-06" db="EMBL/GenBank/DDBJ databases">
        <title>MT1 and MT2 Draft Genomes of Novel Species.</title>
        <authorList>
            <person name="Venkateswaran K."/>
        </authorList>
    </citation>
    <scope>NUCLEOTIDE SEQUENCE</scope>
    <source>
        <strain evidence="3">IIF3SC-B10</strain>
    </source>
</reference>
<keyword evidence="2" id="KW-1133">Transmembrane helix</keyword>
<evidence type="ECO:0000313" key="3">
    <source>
        <dbReference type="EMBL" id="MDN4609578.1"/>
    </source>
</evidence>
<organism evidence="3 4">
    <name type="scientific">Arthrobacter burdickii</name>
    <dbReference type="NCBI Taxonomy" id="3035920"/>
    <lineage>
        <taxon>Bacteria</taxon>
        <taxon>Bacillati</taxon>
        <taxon>Actinomycetota</taxon>
        <taxon>Actinomycetes</taxon>
        <taxon>Micrococcales</taxon>
        <taxon>Micrococcaceae</taxon>
        <taxon>Arthrobacter</taxon>
    </lineage>
</organism>
<keyword evidence="4" id="KW-1185">Reference proteome</keyword>
<dbReference type="RefSeq" id="WP_301224262.1">
    <property type="nucleotide sequence ID" value="NZ_JAROCG010000001.1"/>
</dbReference>
<evidence type="ECO:0008006" key="5">
    <source>
        <dbReference type="Google" id="ProtNLM"/>
    </source>
</evidence>
<feature type="transmembrane region" description="Helical" evidence="2">
    <location>
        <begin position="24"/>
        <end position="42"/>
    </location>
</feature>
<name>A0ABT8JWM9_9MICC</name>
<feature type="compositionally biased region" description="Polar residues" evidence="1">
    <location>
        <begin position="1"/>
        <end position="11"/>
    </location>
</feature>
<gene>
    <name evidence="3" type="ORF">P5G52_01735</name>
</gene>
<evidence type="ECO:0000256" key="1">
    <source>
        <dbReference type="SAM" id="MobiDB-lite"/>
    </source>
</evidence>
<keyword evidence="2" id="KW-0812">Transmembrane</keyword>
<feature type="region of interest" description="Disordered" evidence="1">
    <location>
        <begin position="1"/>
        <end position="21"/>
    </location>
</feature>
<dbReference type="Proteomes" id="UP001174209">
    <property type="component" value="Unassembled WGS sequence"/>
</dbReference>
<feature type="transmembrane region" description="Helical" evidence="2">
    <location>
        <begin position="48"/>
        <end position="70"/>
    </location>
</feature>
<comment type="caution">
    <text evidence="3">The sequence shown here is derived from an EMBL/GenBank/DDBJ whole genome shotgun (WGS) entry which is preliminary data.</text>
</comment>
<evidence type="ECO:0000313" key="4">
    <source>
        <dbReference type="Proteomes" id="UP001174209"/>
    </source>
</evidence>
<keyword evidence="2" id="KW-0472">Membrane</keyword>
<sequence>MTMGTNGQEQQHGPRRTRASKRDAVVQGLLGAVFALIAVMSFPSATTWYLILGSGIAVVAAVVFIARAILSLRHDDVASST</sequence>
<dbReference type="EMBL" id="JAROCG010000001">
    <property type="protein sequence ID" value="MDN4609578.1"/>
    <property type="molecule type" value="Genomic_DNA"/>
</dbReference>
<accession>A0ABT8JWM9</accession>
<proteinExistence type="predicted"/>
<evidence type="ECO:0000256" key="2">
    <source>
        <dbReference type="SAM" id="Phobius"/>
    </source>
</evidence>